<dbReference type="Proteomes" id="UP000215148">
    <property type="component" value="Chromosome 1"/>
</dbReference>
<organism evidence="1 2">
    <name type="scientific">Vibrio qinghaiensis</name>
    <dbReference type="NCBI Taxonomy" id="2025808"/>
    <lineage>
        <taxon>Bacteria</taxon>
        <taxon>Pseudomonadati</taxon>
        <taxon>Pseudomonadota</taxon>
        <taxon>Gammaproteobacteria</taxon>
        <taxon>Vibrionales</taxon>
        <taxon>Vibrionaceae</taxon>
        <taxon>Vibrio</taxon>
    </lineage>
</organism>
<evidence type="ECO:0000313" key="2">
    <source>
        <dbReference type="Proteomes" id="UP000215148"/>
    </source>
</evidence>
<dbReference type="RefSeq" id="WP_094500225.1">
    <property type="nucleotide sequence ID" value="NZ_CAWNHI010000001.1"/>
</dbReference>
<name>A0A223MY48_9VIBR</name>
<accession>A0A223MY48</accession>
<reference evidence="1 2" key="1">
    <citation type="submission" date="2017-08" db="EMBL/GenBank/DDBJ databases">
        <title>The Vibrio qinghaiensis sp.-Q67 is a luminous bacteria isolated firstly from Qinghai lake, Qinghai province, China, which has been proved to be very sensitive to detect environmental and food pollutants. Therefore, complete genome analysis of V. qinghaiensis sp.-Q67 highlights the potential application of this strain on detection of hazards in the contaminated environments.</title>
        <authorList>
            <person name="Gong L."/>
        </authorList>
    </citation>
    <scope>NUCLEOTIDE SEQUENCE [LARGE SCALE GENOMIC DNA]</scope>
    <source>
        <strain evidence="1 2">Q67</strain>
    </source>
</reference>
<protein>
    <recommendedName>
        <fullName evidence="3">DUF945 domain-containing protein</fullName>
    </recommendedName>
</protein>
<keyword evidence="2" id="KW-1185">Reference proteome</keyword>
<gene>
    <name evidence="1" type="ORF">CCZ37_07705</name>
</gene>
<sequence length="419" mass="46083">MKQLKIIGALGGAIALALCWPLAVGQIGEKLVTNGIANFSSGSIEAEIVSYDRGYLSSTVQTRYQIADNTLKQQFVADGLPTQVLVNSEIKHGLFGLTATSVIADQENLPLTMTTITQLNGNTQYTVALDSWYYQSEDGEMTFSTTPATLNGDISVLGEITYQLNVPSVELDFTSGEKMMLSQLTGQGIGKQDKGFWLGQQSLALAKINLVDGLGENTLSMDNMRYSFDSVLKGEPSRFDSNHLIEMDKLTYSEGEVKDLNLDFTLGDLDGDSFEKLSSLYQNSPELSDEDIQQALPYVQSLFEKGFYLSMNKMALKVGQGGFESNWKIAVPEGTSNVVQDPSIILPSLTGHIDSFISNHLVEDFPFIQQGIDELVVMEIMQQTDQGYRLQAELKEGNLEFENGNQMPLLTLLLPALMR</sequence>
<dbReference type="Pfam" id="PF06097">
    <property type="entry name" value="DUF945"/>
    <property type="match status" value="1"/>
</dbReference>
<dbReference type="AlphaFoldDB" id="A0A223MY48"/>
<dbReference type="InterPro" id="IPR010352">
    <property type="entry name" value="DUF945"/>
</dbReference>
<dbReference type="KEGG" id="vqi:CCZ37_07705"/>
<dbReference type="EMBL" id="CP022741">
    <property type="protein sequence ID" value="ASU22485.1"/>
    <property type="molecule type" value="Genomic_DNA"/>
</dbReference>
<evidence type="ECO:0000313" key="1">
    <source>
        <dbReference type="EMBL" id="ASU22485.1"/>
    </source>
</evidence>
<proteinExistence type="predicted"/>
<evidence type="ECO:0008006" key="3">
    <source>
        <dbReference type="Google" id="ProtNLM"/>
    </source>
</evidence>